<dbReference type="OrthoDB" id="9809908at2"/>
<keyword evidence="3" id="KW-0418">Kinase</keyword>
<feature type="transmembrane region" description="Helical" evidence="1">
    <location>
        <begin position="21"/>
        <end position="38"/>
    </location>
</feature>
<reference evidence="3 4" key="1">
    <citation type="submission" date="2018-09" db="EMBL/GenBank/DDBJ databases">
        <title>Genomic Encyclopedia of Archaeal and Bacterial Type Strains, Phase II (KMG-II): from individual species to whole genera.</title>
        <authorList>
            <person name="Goeker M."/>
        </authorList>
    </citation>
    <scope>NUCLEOTIDE SEQUENCE [LARGE SCALE GENOMIC DNA]</scope>
    <source>
        <strain evidence="3 4">DSM 21950</strain>
    </source>
</reference>
<dbReference type="PANTHER" id="PTHR34220:SF7">
    <property type="entry name" value="SENSOR HISTIDINE KINASE YPDA"/>
    <property type="match status" value="1"/>
</dbReference>
<keyword evidence="1" id="KW-0812">Transmembrane</keyword>
<dbReference type="InterPro" id="IPR050640">
    <property type="entry name" value="Bact_2-comp_sensor_kinase"/>
</dbReference>
<dbReference type="GO" id="GO:0000155">
    <property type="term" value="F:phosphorelay sensor kinase activity"/>
    <property type="evidence" value="ECO:0007669"/>
    <property type="project" value="InterPro"/>
</dbReference>
<protein>
    <submittedName>
        <fullName evidence="3">Histidine kinase</fullName>
    </submittedName>
</protein>
<evidence type="ECO:0000256" key="1">
    <source>
        <dbReference type="SAM" id="Phobius"/>
    </source>
</evidence>
<evidence type="ECO:0000313" key="4">
    <source>
        <dbReference type="Proteomes" id="UP000284531"/>
    </source>
</evidence>
<sequence length="357" mass="42099">MIDRIKKKLSKLIQNRLVHHFLFWTLSFYTLVHFFALQEEVSKIDMVYTALFHISLLFGVYVNVLLLIPYLLKKEKYVLHAIAFIGLWLAVAYLNEFTFEHLSDFIAPDYFFISSYEINELLKFSIVYLGLSTLLKLSKSWFRVIEAEKKLVELKQKQSETELLALKTNIHPHFLFNNLNSLYALARKKSDETPKYILQLSDLMRYMIYESNDEYVELEKEISYITNYLELQKLRCKNKTRIQYMIEGELGAQKIAPFLMIPFIENSFKHGGLNQLERDVIDLKIRIEDEQLEMNLRNSIPKQSSKEIDPIGGFGIENVKSRLDSLYPNKHELNLSKQEDEFTVALKIDLNHEPNHQ</sequence>
<dbReference type="RefSeq" id="WP_120238650.1">
    <property type="nucleotide sequence ID" value="NZ_RAPQ01000008.1"/>
</dbReference>
<dbReference type="InterPro" id="IPR010559">
    <property type="entry name" value="Sig_transdc_His_kin_internal"/>
</dbReference>
<feature type="domain" description="Signal transduction histidine kinase internal region" evidence="2">
    <location>
        <begin position="162"/>
        <end position="239"/>
    </location>
</feature>
<accession>A0A419X7S5</accession>
<feature type="transmembrane region" description="Helical" evidence="1">
    <location>
        <begin position="50"/>
        <end position="72"/>
    </location>
</feature>
<evidence type="ECO:0000259" key="2">
    <source>
        <dbReference type="Pfam" id="PF06580"/>
    </source>
</evidence>
<keyword evidence="1" id="KW-1133">Transmembrane helix</keyword>
<dbReference type="AlphaFoldDB" id="A0A419X7S5"/>
<keyword evidence="4" id="KW-1185">Reference proteome</keyword>
<proteinExistence type="predicted"/>
<feature type="transmembrane region" description="Helical" evidence="1">
    <location>
        <begin position="77"/>
        <end position="94"/>
    </location>
</feature>
<comment type="caution">
    <text evidence="3">The sequence shown here is derived from an EMBL/GenBank/DDBJ whole genome shotgun (WGS) entry which is preliminary data.</text>
</comment>
<evidence type="ECO:0000313" key="3">
    <source>
        <dbReference type="EMBL" id="RKE03814.1"/>
    </source>
</evidence>
<organism evidence="3 4">
    <name type="scientific">Marinifilum flexuosum</name>
    <dbReference type="NCBI Taxonomy" id="1117708"/>
    <lineage>
        <taxon>Bacteria</taxon>
        <taxon>Pseudomonadati</taxon>
        <taxon>Bacteroidota</taxon>
        <taxon>Bacteroidia</taxon>
        <taxon>Marinilabiliales</taxon>
        <taxon>Marinifilaceae</taxon>
    </lineage>
</organism>
<dbReference type="GO" id="GO:0016020">
    <property type="term" value="C:membrane"/>
    <property type="evidence" value="ECO:0007669"/>
    <property type="project" value="InterPro"/>
</dbReference>
<name>A0A419X7S5_9BACT</name>
<dbReference type="PANTHER" id="PTHR34220">
    <property type="entry name" value="SENSOR HISTIDINE KINASE YPDA"/>
    <property type="match status" value="1"/>
</dbReference>
<dbReference type="EMBL" id="RAPQ01000008">
    <property type="protein sequence ID" value="RKE03814.1"/>
    <property type="molecule type" value="Genomic_DNA"/>
</dbReference>
<keyword evidence="3" id="KW-0808">Transferase</keyword>
<dbReference type="Proteomes" id="UP000284531">
    <property type="component" value="Unassembled WGS sequence"/>
</dbReference>
<gene>
    <name evidence="3" type="ORF">BXY64_0824</name>
</gene>
<dbReference type="Pfam" id="PF06580">
    <property type="entry name" value="His_kinase"/>
    <property type="match status" value="1"/>
</dbReference>
<keyword evidence="1" id="KW-0472">Membrane</keyword>